<dbReference type="AlphaFoldDB" id="A0A126WWR9"/>
<dbReference type="NCBIfam" id="TIGR00229">
    <property type="entry name" value="sensory_box"/>
    <property type="match status" value="1"/>
</dbReference>
<keyword evidence="1" id="KW-0285">Flavoprotein</keyword>
<protein>
    <submittedName>
        <fullName evidence="5">Putative LOV domain-containing protein</fullName>
    </submittedName>
</protein>
<feature type="domain" description="PAC" evidence="4">
    <location>
        <begin position="319"/>
        <end position="373"/>
    </location>
</feature>
<proteinExistence type="evidence at transcript level"/>
<name>A0A126WWR9_9STRA</name>
<accession>A0A126WWR9</accession>
<dbReference type="EMBL" id="KU698620">
    <property type="protein sequence ID" value="AML76731.1"/>
    <property type="molecule type" value="mRNA"/>
</dbReference>
<keyword evidence="3" id="KW-0157">Chromophore</keyword>
<keyword evidence="2" id="KW-0288">FMN</keyword>
<sequence length="386" mass="42812">MKNNTTEILSTVAVQNFVKFAYHSSQELDLMKAILTNDQARDAFAGFSKTLCHEDGDFMKSSCSDLSMYCEYETSLNDTFSEFPQDSSIFSQLLSGSVDVSASDINTLVDSVKGTPELVMALNDLPAFIESTFFKEWQTSQIRNSILAASTSSSEVDITIPEILVSGDDATIVSAEASLLLYESEATFSPSESDAILAVAVEVVGSNSKFNSCDVAQQIMKKVDYLEINRILRCDSWLFAFLAAVENLPISITLSTARKDRRGFPLIYANKYFETVTGYTCAEVTGANCRFLRRNPRGYMNTEEADTVEVLSNALRLGLPASVALTNFKRDGTPFRNLLTVKPLFDVYGEYQYIIGMQLDITNRKAESFVFMNKIFSLLDVLPCIV</sequence>
<dbReference type="CDD" id="cd00130">
    <property type="entry name" value="PAS"/>
    <property type="match status" value="1"/>
</dbReference>
<dbReference type="InterPro" id="IPR000014">
    <property type="entry name" value="PAS"/>
</dbReference>
<dbReference type="SUPFAM" id="SSF55785">
    <property type="entry name" value="PYP-like sensor domain (PAS domain)"/>
    <property type="match status" value="1"/>
</dbReference>
<evidence type="ECO:0000313" key="5">
    <source>
        <dbReference type="EMBL" id="AML76731.1"/>
    </source>
</evidence>
<evidence type="ECO:0000256" key="1">
    <source>
        <dbReference type="ARBA" id="ARBA00022630"/>
    </source>
</evidence>
<dbReference type="Pfam" id="PF13426">
    <property type="entry name" value="PAS_9"/>
    <property type="match status" value="1"/>
</dbReference>
<dbReference type="PANTHER" id="PTHR47429:SF2">
    <property type="entry name" value="PROTEIN TWIN LOV 1"/>
    <property type="match status" value="1"/>
</dbReference>
<dbReference type="InterPro" id="IPR000700">
    <property type="entry name" value="PAS-assoc_C"/>
</dbReference>
<dbReference type="InterPro" id="IPR001610">
    <property type="entry name" value="PAC"/>
</dbReference>
<dbReference type="Gene3D" id="3.30.450.20">
    <property type="entry name" value="PAS domain"/>
    <property type="match status" value="1"/>
</dbReference>
<evidence type="ECO:0000256" key="2">
    <source>
        <dbReference type="ARBA" id="ARBA00022643"/>
    </source>
</evidence>
<dbReference type="GO" id="GO:0005634">
    <property type="term" value="C:nucleus"/>
    <property type="evidence" value="ECO:0007669"/>
    <property type="project" value="TreeGrafter"/>
</dbReference>
<evidence type="ECO:0000259" key="4">
    <source>
        <dbReference type="PROSITE" id="PS50113"/>
    </source>
</evidence>
<evidence type="ECO:0000256" key="3">
    <source>
        <dbReference type="ARBA" id="ARBA00022991"/>
    </source>
</evidence>
<dbReference type="SMART" id="SM00086">
    <property type="entry name" value="PAC"/>
    <property type="match status" value="1"/>
</dbReference>
<organism evidence="5">
    <name type="scientific">Synura petersenii</name>
    <dbReference type="NCBI Taxonomy" id="52555"/>
    <lineage>
        <taxon>Eukaryota</taxon>
        <taxon>Sar</taxon>
        <taxon>Stramenopiles</taxon>
        <taxon>Ochrophyta</taxon>
        <taxon>Synurophyceae</taxon>
        <taxon>Synurales</taxon>
        <taxon>Mallomonadaceae</taxon>
        <taxon>Synura</taxon>
    </lineage>
</organism>
<dbReference type="PANTHER" id="PTHR47429">
    <property type="entry name" value="PROTEIN TWIN LOV 1"/>
    <property type="match status" value="1"/>
</dbReference>
<reference evidence="5" key="1">
    <citation type="journal article" date="2016" name="Proc. Natl. Acad. Sci. U.S.A.">
        <title>Functional and topological diversity of LOV domain photoreceptors.</title>
        <authorList>
            <person name="Glantz S.T."/>
            <person name="Carpenter E.J."/>
            <person name="Melkonian M."/>
            <person name="Gardner K.H."/>
            <person name="Boyden E.S."/>
            <person name="Wong G.K."/>
            <person name="Chow B.Y."/>
        </authorList>
    </citation>
    <scope>NUCLEOTIDE SEQUENCE</scope>
    <source>
        <strain evidence="5">DBYD_2059021</strain>
    </source>
</reference>
<dbReference type="PROSITE" id="PS50113">
    <property type="entry name" value="PAC"/>
    <property type="match status" value="1"/>
</dbReference>
<dbReference type="InterPro" id="IPR035965">
    <property type="entry name" value="PAS-like_dom_sf"/>
</dbReference>